<evidence type="ECO:0000256" key="5">
    <source>
        <dbReference type="ARBA" id="ARBA00023163"/>
    </source>
</evidence>
<evidence type="ECO:0000313" key="10">
    <source>
        <dbReference type="Proteomes" id="UP000288812"/>
    </source>
</evidence>
<dbReference type="InterPro" id="IPR036388">
    <property type="entry name" value="WH-like_DNA-bd_sf"/>
</dbReference>
<dbReference type="Proteomes" id="UP000288812">
    <property type="component" value="Unassembled WGS sequence"/>
</dbReference>
<evidence type="ECO:0000256" key="3">
    <source>
        <dbReference type="ARBA" id="ARBA00023082"/>
    </source>
</evidence>
<dbReference type="Gene3D" id="1.10.10.10">
    <property type="entry name" value="Winged helix-like DNA-binding domain superfamily/Winged helix DNA-binding domain"/>
    <property type="match status" value="1"/>
</dbReference>
<dbReference type="InterPro" id="IPR013325">
    <property type="entry name" value="RNA_pol_sigma_r2"/>
</dbReference>
<sequence>MDKNEVFKELMLNREEKLYRIAFSYMKNEADSLDVVQDTLLKALMKFHTLNEYTYFDTWIIRILINTAKDHLRRRRENISYIDEVEVEAIEKDREGTLDLLNLLENLSDDERELLYHRYFEDLRVKEIAEKLSLKEGTVKSRLSRTISKLRREMRGEML</sequence>
<dbReference type="PANTHER" id="PTHR43133:SF51">
    <property type="entry name" value="RNA POLYMERASE SIGMA FACTOR"/>
    <property type="match status" value="1"/>
</dbReference>
<dbReference type="RefSeq" id="WP_127725395.1">
    <property type="nucleotide sequence ID" value="NZ_RLIH01000027.1"/>
</dbReference>
<evidence type="ECO:0000259" key="7">
    <source>
        <dbReference type="Pfam" id="PF04542"/>
    </source>
</evidence>
<keyword evidence="3 6" id="KW-0731">Sigma factor</keyword>
<keyword evidence="2 6" id="KW-0805">Transcription regulation</keyword>
<comment type="similarity">
    <text evidence="1 6">Belongs to the sigma-70 factor family. ECF subfamily.</text>
</comment>
<evidence type="ECO:0000256" key="4">
    <source>
        <dbReference type="ARBA" id="ARBA00023125"/>
    </source>
</evidence>
<dbReference type="Gene3D" id="1.10.1740.10">
    <property type="match status" value="1"/>
</dbReference>
<dbReference type="SUPFAM" id="SSF88946">
    <property type="entry name" value="Sigma2 domain of RNA polymerase sigma factors"/>
    <property type="match status" value="1"/>
</dbReference>
<gene>
    <name evidence="9" type="ORF">EF514_10485</name>
</gene>
<evidence type="ECO:0000256" key="1">
    <source>
        <dbReference type="ARBA" id="ARBA00010641"/>
    </source>
</evidence>
<dbReference type="InterPro" id="IPR007627">
    <property type="entry name" value="RNA_pol_sigma70_r2"/>
</dbReference>
<dbReference type="SUPFAM" id="SSF88659">
    <property type="entry name" value="Sigma3 and sigma4 domains of RNA polymerase sigma factors"/>
    <property type="match status" value="1"/>
</dbReference>
<comment type="caution">
    <text evidence="9">The sequence shown here is derived from an EMBL/GenBank/DDBJ whole genome shotgun (WGS) entry which is preliminary data.</text>
</comment>
<dbReference type="InterPro" id="IPR013324">
    <property type="entry name" value="RNA_pol_sigma_r3/r4-like"/>
</dbReference>
<dbReference type="GO" id="GO:0006950">
    <property type="term" value="P:response to stress"/>
    <property type="evidence" value="ECO:0007669"/>
    <property type="project" value="UniProtKB-ARBA"/>
</dbReference>
<keyword evidence="5 6" id="KW-0804">Transcription</keyword>
<dbReference type="InterPro" id="IPR014284">
    <property type="entry name" value="RNA_pol_sigma-70_dom"/>
</dbReference>
<protein>
    <recommendedName>
        <fullName evidence="6">RNA polymerase sigma factor</fullName>
    </recommendedName>
</protein>
<dbReference type="OrthoDB" id="9782703at2"/>
<name>A0A437S473_9FIRM</name>
<dbReference type="PANTHER" id="PTHR43133">
    <property type="entry name" value="RNA POLYMERASE ECF-TYPE SIGMA FACTO"/>
    <property type="match status" value="1"/>
</dbReference>
<dbReference type="InterPro" id="IPR000838">
    <property type="entry name" value="RNA_pol_sigma70_ECF_CS"/>
</dbReference>
<keyword evidence="4 6" id="KW-0238">DNA-binding</keyword>
<dbReference type="InterPro" id="IPR039425">
    <property type="entry name" value="RNA_pol_sigma-70-like"/>
</dbReference>
<feature type="domain" description="RNA polymerase sigma factor 70 region 4 type 2" evidence="8">
    <location>
        <begin position="99"/>
        <end position="150"/>
    </location>
</feature>
<dbReference type="Pfam" id="PF08281">
    <property type="entry name" value="Sigma70_r4_2"/>
    <property type="match status" value="1"/>
</dbReference>
<dbReference type="Pfam" id="PF04542">
    <property type="entry name" value="Sigma70_r2"/>
    <property type="match status" value="1"/>
</dbReference>
<evidence type="ECO:0000259" key="8">
    <source>
        <dbReference type="Pfam" id="PF08281"/>
    </source>
</evidence>
<dbReference type="GO" id="GO:0006352">
    <property type="term" value="P:DNA-templated transcription initiation"/>
    <property type="evidence" value="ECO:0007669"/>
    <property type="project" value="InterPro"/>
</dbReference>
<feature type="domain" description="RNA polymerase sigma-70 region 2" evidence="7">
    <location>
        <begin position="17"/>
        <end position="76"/>
    </location>
</feature>
<accession>A0A437S473</accession>
<dbReference type="GO" id="GO:0016987">
    <property type="term" value="F:sigma factor activity"/>
    <property type="evidence" value="ECO:0007669"/>
    <property type="project" value="UniProtKB-KW"/>
</dbReference>
<dbReference type="NCBIfam" id="TIGR02937">
    <property type="entry name" value="sigma70-ECF"/>
    <property type="match status" value="1"/>
</dbReference>
<organism evidence="9 10">
    <name type="scientific">Anaerosphaera multitolerans</name>
    <dbReference type="NCBI Taxonomy" id="2487351"/>
    <lineage>
        <taxon>Bacteria</taxon>
        <taxon>Bacillati</taxon>
        <taxon>Bacillota</taxon>
        <taxon>Tissierellia</taxon>
        <taxon>Tissierellales</taxon>
        <taxon>Peptoniphilaceae</taxon>
        <taxon>Anaerosphaera</taxon>
    </lineage>
</organism>
<dbReference type="AlphaFoldDB" id="A0A437S473"/>
<proteinExistence type="inferred from homology"/>
<evidence type="ECO:0000256" key="6">
    <source>
        <dbReference type="RuleBase" id="RU000716"/>
    </source>
</evidence>
<dbReference type="PROSITE" id="PS01063">
    <property type="entry name" value="SIGMA70_ECF"/>
    <property type="match status" value="1"/>
</dbReference>
<evidence type="ECO:0000313" key="9">
    <source>
        <dbReference type="EMBL" id="RVU53835.1"/>
    </source>
</evidence>
<dbReference type="EMBL" id="RLIH01000027">
    <property type="protein sequence ID" value="RVU53835.1"/>
    <property type="molecule type" value="Genomic_DNA"/>
</dbReference>
<dbReference type="GO" id="GO:0003677">
    <property type="term" value="F:DNA binding"/>
    <property type="evidence" value="ECO:0007669"/>
    <property type="project" value="UniProtKB-KW"/>
</dbReference>
<evidence type="ECO:0000256" key="2">
    <source>
        <dbReference type="ARBA" id="ARBA00023015"/>
    </source>
</evidence>
<reference evidence="9 10" key="1">
    <citation type="submission" date="2018-11" db="EMBL/GenBank/DDBJ databases">
        <title>Genome sequencing and assembly of Anaerosphaera sp. nov., GS7-6-2.</title>
        <authorList>
            <person name="Rettenmaier R."/>
            <person name="Liebl W."/>
            <person name="Zverlov V."/>
        </authorList>
    </citation>
    <scope>NUCLEOTIDE SEQUENCE [LARGE SCALE GENOMIC DNA]</scope>
    <source>
        <strain evidence="9 10">GS7-6-2</strain>
    </source>
</reference>
<keyword evidence="10" id="KW-1185">Reference proteome</keyword>
<dbReference type="InterPro" id="IPR013249">
    <property type="entry name" value="RNA_pol_sigma70_r4_t2"/>
</dbReference>